<comment type="caution">
    <text evidence="1">The sequence shown here is derived from an EMBL/GenBank/DDBJ whole genome shotgun (WGS) entry which is preliminary data.</text>
</comment>
<evidence type="ECO:0000313" key="2">
    <source>
        <dbReference type="Proteomes" id="UP001465976"/>
    </source>
</evidence>
<dbReference type="EMBL" id="JBAHYK010000053">
    <property type="protein sequence ID" value="KAL0579601.1"/>
    <property type="molecule type" value="Genomic_DNA"/>
</dbReference>
<dbReference type="Proteomes" id="UP001465976">
    <property type="component" value="Unassembled WGS sequence"/>
</dbReference>
<gene>
    <name evidence="1" type="ORF">V5O48_002373</name>
</gene>
<organism evidence="1 2">
    <name type="scientific">Marasmius crinis-equi</name>
    <dbReference type="NCBI Taxonomy" id="585013"/>
    <lineage>
        <taxon>Eukaryota</taxon>
        <taxon>Fungi</taxon>
        <taxon>Dikarya</taxon>
        <taxon>Basidiomycota</taxon>
        <taxon>Agaricomycotina</taxon>
        <taxon>Agaricomycetes</taxon>
        <taxon>Agaricomycetidae</taxon>
        <taxon>Agaricales</taxon>
        <taxon>Marasmiineae</taxon>
        <taxon>Marasmiaceae</taxon>
        <taxon>Marasmius</taxon>
    </lineage>
</organism>
<evidence type="ECO:0000313" key="1">
    <source>
        <dbReference type="EMBL" id="KAL0579601.1"/>
    </source>
</evidence>
<accession>A0ABR3FWU1</accession>
<proteinExistence type="predicted"/>
<protein>
    <submittedName>
        <fullName evidence="1">Uncharacterized protein</fullName>
    </submittedName>
</protein>
<keyword evidence="2" id="KW-1185">Reference proteome</keyword>
<reference evidence="1 2" key="1">
    <citation type="submission" date="2024-02" db="EMBL/GenBank/DDBJ databases">
        <title>A draft genome for the cacao thread blight pathogen Marasmius crinis-equi.</title>
        <authorList>
            <person name="Cohen S.P."/>
            <person name="Baruah I.K."/>
            <person name="Amoako-Attah I."/>
            <person name="Bukari Y."/>
            <person name="Meinhardt L.W."/>
            <person name="Bailey B.A."/>
        </authorList>
    </citation>
    <scope>NUCLEOTIDE SEQUENCE [LARGE SCALE GENOMIC DNA]</scope>
    <source>
        <strain evidence="1 2">GH-76</strain>
    </source>
</reference>
<sequence>MSEHKWRPRTLGEVAPVNRIWDEEPWKKHIEGYIAQLKPAEPGQRELREGGWVFG</sequence>
<name>A0ABR3FWU1_9AGAR</name>